<dbReference type="Pfam" id="PF11614">
    <property type="entry name" value="FixG_C"/>
    <property type="match status" value="1"/>
</dbReference>
<proteinExistence type="predicted"/>
<dbReference type="GO" id="GO:0005886">
    <property type="term" value="C:plasma membrane"/>
    <property type="evidence" value="ECO:0007669"/>
    <property type="project" value="TreeGrafter"/>
</dbReference>
<keyword evidence="7" id="KW-0472">Membrane</keyword>
<protein>
    <submittedName>
        <fullName evidence="9">Cytochrome c oxidase accessory protein FixG</fullName>
    </submittedName>
</protein>
<organism evidence="9 10">
    <name type="scientific">Fluviicoccus keumensis</name>
    <dbReference type="NCBI Taxonomy" id="1435465"/>
    <lineage>
        <taxon>Bacteria</taxon>
        <taxon>Pseudomonadati</taxon>
        <taxon>Pseudomonadota</taxon>
        <taxon>Gammaproteobacteria</taxon>
        <taxon>Moraxellales</taxon>
        <taxon>Moraxellaceae</taxon>
        <taxon>Fluviicoccus</taxon>
    </lineage>
</organism>
<evidence type="ECO:0000256" key="2">
    <source>
        <dbReference type="ARBA" id="ARBA00022485"/>
    </source>
</evidence>
<dbReference type="InterPro" id="IPR017896">
    <property type="entry name" value="4Fe4S_Fe-S-bd"/>
</dbReference>
<accession>A0A4Q7ZB75</accession>
<dbReference type="EMBL" id="SHKX01000011">
    <property type="protein sequence ID" value="RZU47203.1"/>
    <property type="molecule type" value="Genomic_DNA"/>
</dbReference>
<dbReference type="GO" id="GO:0051539">
    <property type="term" value="F:4 iron, 4 sulfur cluster binding"/>
    <property type="evidence" value="ECO:0007669"/>
    <property type="project" value="UniProtKB-KW"/>
</dbReference>
<evidence type="ECO:0000313" key="9">
    <source>
        <dbReference type="EMBL" id="RZU47203.1"/>
    </source>
</evidence>
<keyword evidence="7" id="KW-0812">Transmembrane</keyword>
<keyword evidence="2" id="KW-0004">4Fe-4S</keyword>
<sequence>MSQKIPTQDRSPDPVKVNPTEEFELYAKRKKIHPRTIKGIFQSIRNVTMAGMLLAYFALPWVMWKGHQALLFDLPHRQFNIFGFSFAPQDFFFLSWMLIMGAFGLFVVTVFAGRVFCGYVCPQTTWTRVFMWIEKITEGERNARIKLDKADLSAGKIGRRLAKHTLWMLVAFATGFSFVGYFTPIRDLAWDFTNGSLDVWGYFFIGLFTVFTYMNAGWLREQVCFYMCPYGRFQSVMFDKDTLIISYDHERGEPRGALKQSTAENPLGDCVDCSLCVQVCPTGIDIRDGLQFQCIQCAACVDACDSVMDKLNKPRGLVRYTTEHILEEHKPYHWMRPRLIGYTTVFLAVFVLFVYALATRVPLTVEALRDRSSMYRESSEGLIENAYTLRILNKAQVPYTYQVSVESNDDIKLLPVPGVVVKPGEVVSVPVTLQANPAELHKSKYEVEFKVEAVNASDISKETKTVFLAPHS</sequence>
<dbReference type="SUPFAM" id="SSF54862">
    <property type="entry name" value="4Fe-4S ferredoxins"/>
    <property type="match status" value="1"/>
</dbReference>
<feature type="transmembrane region" description="Helical" evidence="7">
    <location>
        <begin position="166"/>
        <end position="184"/>
    </location>
</feature>
<dbReference type="OrthoDB" id="9811700at2"/>
<keyword evidence="5" id="KW-0408">Iron</keyword>
<evidence type="ECO:0000256" key="6">
    <source>
        <dbReference type="ARBA" id="ARBA00023014"/>
    </source>
</evidence>
<dbReference type="AlphaFoldDB" id="A0A4Q7ZB75"/>
<dbReference type="InterPro" id="IPR032879">
    <property type="entry name" value="FixG_C"/>
</dbReference>
<dbReference type="NCBIfam" id="TIGR02745">
    <property type="entry name" value="ccoG_rdxA_fixG"/>
    <property type="match status" value="1"/>
</dbReference>
<feature type="transmembrane region" description="Helical" evidence="7">
    <location>
        <begin position="339"/>
        <end position="358"/>
    </location>
</feature>
<dbReference type="Proteomes" id="UP000292423">
    <property type="component" value="Unassembled WGS sequence"/>
</dbReference>
<evidence type="ECO:0000256" key="3">
    <source>
        <dbReference type="ARBA" id="ARBA00022723"/>
    </source>
</evidence>
<evidence type="ECO:0000313" key="10">
    <source>
        <dbReference type="Proteomes" id="UP000292423"/>
    </source>
</evidence>
<dbReference type="Pfam" id="PF12801">
    <property type="entry name" value="Fer4_5"/>
    <property type="match status" value="1"/>
</dbReference>
<feature type="transmembrane region" description="Helical" evidence="7">
    <location>
        <begin position="93"/>
        <end position="121"/>
    </location>
</feature>
<comment type="caution">
    <text evidence="9">The sequence shown here is derived from an EMBL/GenBank/DDBJ whole genome shotgun (WGS) entry which is preliminary data.</text>
</comment>
<dbReference type="PROSITE" id="PS00198">
    <property type="entry name" value="4FE4S_FER_1"/>
    <property type="match status" value="1"/>
</dbReference>
<evidence type="ECO:0000259" key="8">
    <source>
        <dbReference type="PROSITE" id="PS51379"/>
    </source>
</evidence>
<evidence type="ECO:0000256" key="5">
    <source>
        <dbReference type="ARBA" id="ARBA00023004"/>
    </source>
</evidence>
<dbReference type="PANTHER" id="PTHR30176">
    <property type="entry name" value="FERREDOXIN-TYPE PROTEIN NAPH"/>
    <property type="match status" value="1"/>
</dbReference>
<keyword evidence="1" id="KW-0813">Transport</keyword>
<dbReference type="PROSITE" id="PS51379">
    <property type="entry name" value="4FE4S_FER_2"/>
    <property type="match status" value="1"/>
</dbReference>
<dbReference type="Pfam" id="PF13746">
    <property type="entry name" value="Fer4_18"/>
    <property type="match status" value="1"/>
</dbReference>
<feature type="transmembrane region" description="Helical" evidence="7">
    <location>
        <begin position="199"/>
        <end position="219"/>
    </location>
</feature>
<dbReference type="InterPro" id="IPR051684">
    <property type="entry name" value="Electron_Trans/Redox"/>
</dbReference>
<name>A0A4Q7ZB75_9GAMM</name>
<evidence type="ECO:0000256" key="7">
    <source>
        <dbReference type="SAM" id="Phobius"/>
    </source>
</evidence>
<reference evidence="9 10" key="1">
    <citation type="submission" date="2019-02" db="EMBL/GenBank/DDBJ databases">
        <title>Genomic Encyclopedia of Type Strains, Phase IV (KMG-IV): sequencing the most valuable type-strain genomes for metagenomic binning, comparative biology and taxonomic classification.</title>
        <authorList>
            <person name="Goeker M."/>
        </authorList>
    </citation>
    <scope>NUCLEOTIDE SEQUENCE [LARGE SCALE GENOMIC DNA]</scope>
    <source>
        <strain evidence="9 10">DSM 105135</strain>
    </source>
</reference>
<dbReference type="PANTHER" id="PTHR30176:SF3">
    <property type="entry name" value="FERREDOXIN-TYPE PROTEIN NAPH"/>
    <property type="match status" value="1"/>
</dbReference>
<dbReference type="GO" id="GO:0046872">
    <property type="term" value="F:metal ion binding"/>
    <property type="evidence" value="ECO:0007669"/>
    <property type="project" value="UniProtKB-KW"/>
</dbReference>
<dbReference type="InterPro" id="IPR014116">
    <property type="entry name" value="Cyt_c_oxidase_cbb3_FixG"/>
</dbReference>
<keyword evidence="4" id="KW-0249">Electron transport</keyword>
<dbReference type="Gene3D" id="2.60.40.10">
    <property type="entry name" value="Immunoglobulins"/>
    <property type="match status" value="1"/>
</dbReference>
<keyword evidence="7" id="KW-1133">Transmembrane helix</keyword>
<evidence type="ECO:0000256" key="1">
    <source>
        <dbReference type="ARBA" id="ARBA00022448"/>
    </source>
</evidence>
<gene>
    <name evidence="9" type="ORF">EV700_1598</name>
</gene>
<dbReference type="InterPro" id="IPR013783">
    <property type="entry name" value="Ig-like_fold"/>
</dbReference>
<keyword evidence="10" id="KW-1185">Reference proteome</keyword>
<keyword evidence="6" id="KW-0411">Iron-sulfur</keyword>
<feature type="transmembrane region" description="Helical" evidence="7">
    <location>
        <begin position="44"/>
        <end position="64"/>
    </location>
</feature>
<evidence type="ECO:0000256" key="4">
    <source>
        <dbReference type="ARBA" id="ARBA00022982"/>
    </source>
</evidence>
<feature type="domain" description="4Fe-4S ferredoxin-type" evidence="8">
    <location>
        <begin position="260"/>
        <end position="289"/>
    </location>
</feature>
<dbReference type="InterPro" id="IPR017900">
    <property type="entry name" value="4Fe4S_Fe_S_CS"/>
</dbReference>
<keyword evidence="3" id="KW-0479">Metal-binding</keyword>